<dbReference type="AlphaFoldDB" id="A0A246G9V4"/>
<proteinExistence type="predicted"/>
<protein>
    <submittedName>
        <fullName evidence="1">Uncharacterized protein</fullName>
    </submittedName>
</protein>
<organism evidence="1 2">
    <name type="scientific">Flavobacterium columnare</name>
    <dbReference type="NCBI Taxonomy" id="996"/>
    <lineage>
        <taxon>Bacteria</taxon>
        <taxon>Pseudomonadati</taxon>
        <taxon>Bacteroidota</taxon>
        <taxon>Flavobacteriia</taxon>
        <taxon>Flavobacteriales</taxon>
        <taxon>Flavobacteriaceae</taxon>
        <taxon>Flavobacterium</taxon>
    </lineage>
</organism>
<evidence type="ECO:0000313" key="1">
    <source>
        <dbReference type="EMBL" id="OWP76538.1"/>
    </source>
</evidence>
<name>A0A246G9V4_9FLAO</name>
<dbReference type="EMBL" id="MTCY01000025">
    <property type="protein sequence ID" value="OWP76538.1"/>
    <property type="molecule type" value="Genomic_DNA"/>
</dbReference>
<gene>
    <name evidence="1" type="ORF">BWK62_09375</name>
</gene>
<reference evidence="1 2" key="1">
    <citation type="journal article" date="2017" name="Infect. Genet. Evol.">
        <title>Comparative genome analysis of fish pathogen Flavobacterium columnare reveals extensive sequence diversity within the species.</title>
        <authorList>
            <person name="Kayansamruaj P."/>
            <person name="Dong H.T."/>
            <person name="Hirono I."/>
            <person name="Kondo H."/>
            <person name="Senapin S."/>
            <person name="Rodkhum C."/>
        </authorList>
    </citation>
    <scope>NUCLEOTIDE SEQUENCE [LARGE SCALE GENOMIC DNA]</scope>
    <source>
        <strain evidence="1 2">1214</strain>
    </source>
</reference>
<evidence type="ECO:0000313" key="2">
    <source>
        <dbReference type="Proteomes" id="UP000198034"/>
    </source>
</evidence>
<dbReference type="Proteomes" id="UP000198034">
    <property type="component" value="Unassembled WGS sequence"/>
</dbReference>
<comment type="caution">
    <text evidence="1">The sequence shown here is derived from an EMBL/GenBank/DDBJ whole genome shotgun (WGS) entry which is preliminary data.</text>
</comment>
<accession>A0A246G9V4</accession>
<sequence length="279" mass="30893">MALTKEIWIADIKENPIPDHSFINASTDMSIHVDNNKLHLAEAGVEPAVYEDYFSGNENELPTQAITDIPSEVVLKTYSTAQTRHRKLQEVEMQYDKRQSVINRHKISLAKNIGKRAAHSWAPTQGNTNNKVIILAGGVSVIEAIIDMQAFYATLDKTEGLHICLTPAHMASIRKENKNLYKDILNGEKLYGFTVHQYSQNPYYTSAGVKVPFGTAPIGTDKQASFTWAEDEVFRCFGDVEVFPTLGHSGLQADIISFAQRALVGNVRASNPKFGGAIL</sequence>